<comment type="caution">
    <text evidence="3">The sequence shown here is derived from an EMBL/GenBank/DDBJ whole genome shotgun (WGS) entry which is preliminary data.</text>
</comment>
<dbReference type="InterPro" id="IPR001452">
    <property type="entry name" value="SH3_domain"/>
</dbReference>
<organism evidence="3 4">
    <name type="scientific">Xenorhabdus aichiensis</name>
    <dbReference type="NCBI Taxonomy" id="3025874"/>
    <lineage>
        <taxon>Bacteria</taxon>
        <taxon>Pseudomonadati</taxon>
        <taxon>Pseudomonadota</taxon>
        <taxon>Gammaproteobacteria</taxon>
        <taxon>Enterobacterales</taxon>
        <taxon>Morganellaceae</taxon>
        <taxon>Xenorhabdus</taxon>
    </lineage>
</organism>
<sequence>MLRKGIVTCNYFSAFPNPIRLQAGDIVSISHSDIEYPYWIWTTNASNISGWVPQQILSFTHANKAICNENYIAHELTVKVGECLYLEKSLNGWFLAHKKSGEAGWIPQEYIAFQKCHIGDSYHNISQ</sequence>
<feature type="domain" description="SH3" evidence="2">
    <location>
        <begin position="60"/>
        <end position="116"/>
    </location>
</feature>
<dbReference type="RefSeq" id="WP_273580119.1">
    <property type="nucleotide sequence ID" value="NZ_JAQRFO010000027.1"/>
</dbReference>
<dbReference type="Proteomes" id="UP001214757">
    <property type="component" value="Unassembled WGS sequence"/>
</dbReference>
<evidence type="ECO:0000256" key="1">
    <source>
        <dbReference type="ARBA" id="ARBA00022443"/>
    </source>
</evidence>
<dbReference type="PROSITE" id="PS50002">
    <property type="entry name" value="SH3"/>
    <property type="match status" value="1"/>
</dbReference>
<dbReference type="SMART" id="SM00326">
    <property type="entry name" value="SH3"/>
    <property type="match status" value="2"/>
</dbReference>
<dbReference type="SUPFAM" id="SSF50044">
    <property type="entry name" value="SH3-domain"/>
    <property type="match status" value="1"/>
</dbReference>
<evidence type="ECO:0000259" key="2">
    <source>
        <dbReference type="PROSITE" id="PS50002"/>
    </source>
</evidence>
<keyword evidence="4" id="KW-1185">Reference proteome</keyword>
<name>A0ABT5M4A9_9GAMM</name>
<dbReference type="PIRSF" id="PIRSF034961">
    <property type="entry name" value="UCP034961_SH3_2"/>
    <property type="match status" value="1"/>
</dbReference>
<dbReference type="InterPro" id="IPR036028">
    <property type="entry name" value="SH3-like_dom_sf"/>
</dbReference>
<evidence type="ECO:0000313" key="4">
    <source>
        <dbReference type="Proteomes" id="UP001214757"/>
    </source>
</evidence>
<protein>
    <submittedName>
        <fullName evidence="3">SH3 domain-containing protein</fullName>
    </submittedName>
</protein>
<gene>
    <name evidence="3" type="ORF">PSI22_13025</name>
</gene>
<proteinExistence type="predicted"/>
<keyword evidence="1" id="KW-0728">SH3 domain</keyword>
<accession>A0ABT5M4A9</accession>
<reference evidence="3 4" key="1">
    <citation type="submission" date="2023-02" db="EMBL/GenBank/DDBJ databases">
        <title>Entomopathogenic bacteria.</title>
        <authorList>
            <person name="Machado R.A."/>
        </authorList>
    </citation>
    <scope>NUCLEOTIDE SEQUENCE [LARGE SCALE GENOMIC DNA]</scope>
    <source>
        <strain evidence="3 4">XENO-7</strain>
    </source>
</reference>
<dbReference type="EMBL" id="JAQRFO010000027">
    <property type="protein sequence ID" value="MDC9622531.1"/>
    <property type="molecule type" value="Genomic_DNA"/>
</dbReference>
<dbReference type="InterPro" id="IPR014593">
    <property type="entry name" value="UCP034961_SH3_2"/>
</dbReference>
<dbReference type="Gene3D" id="2.30.30.40">
    <property type="entry name" value="SH3 Domains"/>
    <property type="match status" value="1"/>
</dbReference>
<evidence type="ECO:0000313" key="3">
    <source>
        <dbReference type="EMBL" id="MDC9622531.1"/>
    </source>
</evidence>
<dbReference type="Pfam" id="PF07653">
    <property type="entry name" value="SH3_2"/>
    <property type="match status" value="1"/>
</dbReference>